<dbReference type="GO" id="GO:0016887">
    <property type="term" value="F:ATP hydrolysis activity"/>
    <property type="evidence" value="ECO:0007669"/>
    <property type="project" value="RHEA"/>
</dbReference>
<dbReference type="GO" id="GO:0005524">
    <property type="term" value="F:ATP binding"/>
    <property type="evidence" value="ECO:0007669"/>
    <property type="project" value="UniProtKB-KW"/>
</dbReference>
<protein>
    <recommendedName>
        <fullName evidence="9">ATP-dependent RNA helicase CshA</fullName>
        <ecNumber evidence="1">3.6.4.13</ecNumber>
    </recommendedName>
</protein>
<feature type="domain" description="Helicase C-terminal" evidence="13">
    <location>
        <begin position="216"/>
        <end position="376"/>
    </location>
</feature>
<dbReference type="PROSITE" id="PS00039">
    <property type="entry name" value="DEAD_ATP_HELICASE"/>
    <property type="match status" value="1"/>
</dbReference>
<evidence type="ECO:0000256" key="2">
    <source>
        <dbReference type="ARBA" id="ARBA00022490"/>
    </source>
</evidence>
<dbReference type="GO" id="GO:0033592">
    <property type="term" value="F:RNA strand annealing activity"/>
    <property type="evidence" value="ECO:0007669"/>
    <property type="project" value="TreeGrafter"/>
</dbReference>
<dbReference type="OrthoDB" id="9805696at2"/>
<dbReference type="InterPro" id="IPR014001">
    <property type="entry name" value="Helicase_ATP-bd"/>
</dbReference>
<dbReference type="SMART" id="SM00490">
    <property type="entry name" value="HELICc"/>
    <property type="match status" value="1"/>
</dbReference>
<dbReference type="HOGENOM" id="CLU_003041_21_1_9"/>
<dbReference type="InterPro" id="IPR001650">
    <property type="entry name" value="Helicase_C-like"/>
</dbReference>
<feature type="short sequence motif" description="Q motif" evidence="10">
    <location>
        <begin position="4"/>
        <end position="32"/>
    </location>
</feature>
<dbReference type="InterPro" id="IPR000629">
    <property type="entry name" value="RNA-helicase_DEAD-box_CS"/>
</dbReference>
<keyword evidence="2" id="KW-0963">Cytoplasm</keyword>
<dbReference type="InterPro" id="IPR027417">
    <property type="entry name" value="P-loop_NTPase"/>
</dbReference>
<evidence type="ECO:0000259" key="13">
    <source>
        <dbReference type="PROSITE" id="PS51194"/>
    </source>
</evidence>
<dbReference type="Pfam" id="PF00271">
    <property type="entry name" value="Helicase_C"/>
    <property type="match status" value="1"/>
</dbReference>
<feature type="domain" description="DEAD-box RNA helicase Q" evidence="14">
    <location>
        <begin position="4"/>
        <end position="32"/>
    </location>
</feature>
<dbReference type="PROSITE" id="PS51195">
    <property type="entry name" value="Q_MOTIF"/>
    <property type="match status" value="1"/>
</dbReference>
<dbReference type="Pfam" id="PF03880">
    <property type="entry name" value="DbpA"/>
    <property type="match status" value="1"/>
</dbReference>
<evidence type="ECO:0000259" key="12">
    <source>
        <dbReference type="PROSITE" id="PS51192"/>
    </source>
</evidence>
<evidence type="ECO:0000256" key="3">
    <source>
        <dbReference type="ARBA" id="ARBA00022741"/>
    </source>
</evidence>
<dbReference type="InterPro" id="IPR044742">
    <property type="entry name" value="DEAD/DEAH_RhlB"/>
</dbReference>
<dbReference type="EMBL" id="CP006721">
    <property type="protein sequence ID" value="AGX45402.1"/>
    <property type="molecule type" value="Genomic_DNA"/>
</dbReference>
<dbReference type="Gene3D" id="3.30.70.330">
    <property type="match status" value="1"/>
</dbReference>
<evidence type="ECO:0000256" key="11">
    <source>
        <dbReference type="RuleBase" id="RU000492"/>
    </source>
</evidence>
<organism evidence="15 16">
    <name type="scientific">Clostridium saccharobutylicum DSM 13864</name>
    <dbReference type="NCBI Taxonomy" id="1345695"/>
    <lineage>
        <taxon>Bacteria</taxon>
        <taxon>Bacillati</taxon>
        <taxon>Bacillota</taxon>
        <taxon>Clostridia</taxon>
        <taxon>Eubacteriales</taxon>
        <taxon>Clostridiaceae</taxon>
        <taxon>Clostridium</taxon>
    </lineage>
</organism>
<dbReference type="PANTHER" id="PTHR47963:SF5">
    <property type="entry name" value="DEAD-BOX ATP-DEPENDENT RNA HELICASE CSHA"/>
    <property type="match status" value="1"/>
</dbReference>
<evidence type="ECO:0000256" key="1">
    <source>
        <dbReference type="ARBA" id="ARBA00012552"/>
    </source>
</evidence>
<keyword evidence="6 11" id="KW-0067">ATP-binding</keyword>
<dbReference type="RefSeq" id="WP_022750738.1">
    <property type="nucleotide sequence ID" value="NC_022571.1"/>
</dbReference>
<evidence type="ECO:0000313" key="16">
    <source>
        <dbReference type="Proteomes" id="UP000017118"/>
    </source>
</evidence>
<keyword evidence="3 11" id="KW-0547">Nucleotide-binding</keyword>
<comment type="catalytic activity">
    <reaction evidence="8">
        <text>ATP + H2O = ADP + phosphate + H(+)</text>
        <dbReference type="Rhea" id="RHEA:13065"/>
        <dbReference type="ChEBI" id="CHEBI:15377"/>
        <dbReference type="ChEBI" id="CHEBI:15378"/>
        <dbReference type="ChEBI" id="CHEBI:30616"/>
        <dbReference type="ChEBI" id="CHEBI:43474"/>
        <dbReference type="ChEBI" id="CHEBI:456216"/>
        <dbReference type="EC" id="3.6.4.13"/>
    </reaction>
</comment>
<dbReference type="PROSITE" id="PS51192">
    <property type="entry name" value="HELICASE_ATP_BIND_1"/>
    <property type="match status" value="1"/>
</dbReference>
<dbReference type="eggNOG" id="COG0513">
    <property type="taxonomic scope" value="Bacteria"/>
</dbReference>
<dbReference type="GeneID" id="55476726"/>
<dbReference type="InterPro" id="IPR011545">
    <property type="entry name" value="DEAD/DEAH_box_helicase_dom"/>
</dbReference>
<dbReference type="CDD" id="cd18787">
    <property type="entry name" value="SF2_C_DEAD"/>
    <property type="match status" value="1"/>
</dbReference>
<gene>
    <name evidence="15" type="primary">cshA2</name>
    <name evidence="15" type="ORF">CLSA_c44660</name>
</gene>
<evidence type="ECO:0000256" key="4">
    <source>
        <dbReference type="ARBA" id="ARBA00022801"/>
    </source>
</evidence>
<sequence length="524" mass="58314">MSDNQFSTLGLKESVVKAISDLGFTKPSQIQEQSIPVTLSGADLIGQAQTGTGKTAAYSLPIITKMSDKKGIKALILAPTRELAVQVNDEIQRLSKYENLEVLSVYGGDSIDRQIKALRRGVDIVVGTPGRMLDLIKRKCLHLDSVEFLVLDEADEMLNMGFIDDIESILSHTPAERQTLLFSATMPDPIAKLAKRYMKPDAKLVSIKRSSLTVSKIEQSYFMINNKHRLEALCRLLDLDNPNSAIIFCKTKRGVDELVQELQSKGYMVEGMHGDMTQAHRLTTLNKFKEGTLSLLIATDVAARGIDVDGVTHVFNYDLPQDVESYVHRIGRTGRANREGTAYSLVTPKDFAMLKQIQNVTKSSITQKPVPTAEEIKNKKFKDMVSEVEEAIKAGELTKFIPSAMELAENHDPISIIAGLMKIKFDNESVFDYSANKLDAPKKEDVRLFFSVGKRDGLTPKVLINYIKDRTRVNASTIGQIDLMENFSFVSVDESISKKILDKCPGGKINKKKVNVEVANKRKR</sequence>
<feature type="domain" description="Helicase ATP-binding" evidence="12">
    <location>
        <begin position="35"/>
        <end position="204"/>
    </location>
</feature>
<dbReference type="SUPFAM" id="SSF52540">
    <property type="entry name" value="P-loop containing nucleoside triphosphate hydrolases"/>
    <property type="match status" value="1"/>
</dbReference>
<evidence type="ECO:0000256" key="8">
    <source>
        <dbReference type="ARBA" id="ARBA00047984"/>
    </source>
</evidence>
<dbReference type="PROSITE" id="PS51194">
    <property type="entry name" value="HELICASE_CTER"/>
    <property type="match status" value="1"/>
</dbReference>
<evidence type="ECO:0000256" key="9">
    <source>
        <dbReference type="ARBA" id="ARBA00067932"/>
    </source>
</evidence>
<dbReference type="SMART" id="SM00487">
    <property type="entry name" value="DEXDc"/>
    <property type="match status" value="1"/>
</dbReference>
<dbReference type="PATRIC" id="fig|1345695.10.peg.4124"/>
<dbReference type="CDD" id="cd12252">
    <property type="entry name" value="RRM_DbpA"/>
    <property type="match status" value="1"/>
</dbReference>
<accession>U5N0X2</accession>
<evidence type="ECO:0000256" key="10">
    <source>
        <dbReference type="PROSITE-ProRule" id="PRU00552"/>
    </source>
</evidence>
<dbReference type="GO" id="GO:0005829">
    <property type="term" value="C:cytosol"/>
    <property type="evidence" value="ECO:0007669"/>
    <property type="project" value="TreeGrafter"/>
</dbReference>
<keyword evidence="16" id="KW-1185">Reference proteome</keyword>
<dbReference type="CDD" id="cd00268">
    <property type="entry name" value="DEADc"/>
    <property type="match status" value="1"/>
</dbReference>
<reference evidence="15 16" key="1">
    <citation type="journal article" date="2013" name="Genome Announc.">
        <title>Complete Genome Sequence of the Solvent Producer Clostridium saccharobutylicum NCP262 (DSM 13864).</title>
        <authorList>
            <person name="Poehlein A."/>
            <person name="Hartwich K."/>
            <person name="Krabben P."/>
            <person name="Ehrenreich A."/>
            <person name="Liebl W."/>
            <person name="Durre P."/>
            <person name="Gottschalk G."/>
            <person name="Daniel R."/>
        </authorList>
    </citation>
    <scope>NUCLEOTIDE SEQUENCE [LARGE SCALE GENOMIC DNA]</scope>
    <source>
        <strain evidence="15">DSM 13864</strain>
    </source>
</reference>
<evidence type="ECO:0000256" key="5">
    <source>
        <dbReference type="ARBA" id="ARBA00022806"/>
    </source>
</evidence>
<comment type="similarity">
    <text evidence="7 11">Belongs to the DEAD box helicase family.</text>
</comment>
<keyword evidence="4 11" id="KW-0378">Hydrolase</keyword>
<dbReference type="KEGG" id="csb:CLSA_c44660"/>
<evidence type="ECO:0000259" key="14">
    <source>
        <dbReference type="PROSITE" id="PS51195"/>
    </source>
</evidence>
<evidence type="ECO:0000313" key="15">
    <source>
        <dbReference type="EMBL" id="AGX45402.1"/>
    </source>
</evidence>
<dbReference type="FunFam" id="3.40.50.300:FF:000108">
    <property type="entry name" value="ATP-dependent RNA helicase RhlE"/>
    <property type="match status" value="1"/>
</dbReference>
<evidence type="ECO:0000256" key="7">
    <source>
        <dbReference type="ARBA" id="ARBA00038437"/>
    </source>
</evidence>
<dbReference type="InterPro" id="IPR012677">
    <property type="entry name" value="Nucleotide-bd_a/b_plait_sf"/>
</dbReference>
<dbReference type="PANTHER" id="PTHR47963">
    <property type="entry name" value="DEAD-BOX ATP-DEPENDENT RNA HELICASE 47, MITOCHONDRIAL"/>
    <property type="match status" value="1"/>
</dbReference>
<dbReference type="GO" id="GO:0009409">
    <property type="term" value="P:response to cold"/>
    <property type="evidence" value="ECO:0007669"/>
    <property type="project" value="TreeGrafter"/>
</dbReference>
<evidence type="ECO:0000256" key="6">
    <source>
        <dbReference type="ARBA" id="ARBA00022840"/>
    </source>
</evidence>
<dbReference type="Gene3D" id="3.40.50.300">
    <property type="entry name" value="P-loop containing nucleotide triphosphate hydrolases"/>
    <property type="match status" value="2"/>
</dbReference>
<dbReference type="InterPro" id="IPR005580">
    <property type="entry name" value="DbpA/CsdA_RNA-bd_dom"/>
</dbReference>
<dbReference type="GO" id="GO:0003724">
    <property type="term" value="F:RNA helicase activity"/>
    <property type="evidence" value="ECO:0007669"/>
    <property type="project" value="UniProtKB-EC"/>
</dbReference>
<dbReference type="EC" id="3.6.4.13" evidence="1"/>
<proteinExistence type="inferred from homology"/>
<keyword evidence="5 11" id="KW-0347">Helicase</keyword>
<dbReference type="InterPro" id="IPR014014">
    <property type="entry name" value="RNA_helicase_DEAD_Q_motif"/>
</dbReference>
<dbReference type="GO" id="GO:0005840">
    <property type="term" value="C:ribosome"/>
    <property type="evidence" value="ECO:0007669"/>
    <property type="project" value="TreeGrafter"/>
</dbReference>
<name>U5N0X2_CLOSA</name>
<dbReference type="Proteomes" id="UP000017118">
    <property type="component" value="Chromosome"/>
</dbReference>
<dbReference type="InterPro" id="IPR050547">
    <property type="entry name" value="DEAD_box_RNA_helicases"/>
</dbReference>
<dbReference type="AlphaFoldDB" id="U5N0X2"/>
<dbReference type="Pfam" id="PF00270">
    <property type="entry name" value="DEAD"/>
    <property type="match status" value="1"/>
</dbReference>